<feature type="transmembrane region" description="Helical" evidence="1">
    <location>
        <begin position="6"/>
        <end position="22"/>
    </location>
</feature>
<keyword evidence="3" id="KW-1185">Reference proteome</keyword>
<evidence type="ECO:0000256" key="1">
    <source>
        <dbReference type="SAM" id="Phobius"/>
    </source>
</evidence>
<keyword evidence="1" id="KW-0812">Transmembrane</keyword>
<dbReference type="Proteomes" id="UP000323164">
    <property type="component" value="Unassembled WGS sequence"/>
</dbReference>
<evidence type="ECO:0000313" key="2">
    <source>
        <dbReference type="EMBL" id="TZF81962.1"/>
    </source>
</evidence>
<gene>
    <name evidence="2" type="ORF">FW784_13490</name>
</gene>
<dbReference type="EMBL" id="VTRV01000228">
    <property type="protein sequence ID" value="TZF81962.1"/>
    <property type="molecule type" value="Genomic_DNA"/>
</dbReference>
<dbReference type="OrthoDB" id="9775035at2"/>
<protein>
    <submittedName>
        <fullName evidence="2">Uncharacterized protein</fullName>
    </submittedName>
</protein>
<keyword evidence="1" id="KW-0472">Membrane</keyword>
<name>A0A5D8YJD6_9GAMM</name>
<accession>A0A5D8YJD6</accession>
<organism evidence="2 3">
    <name type="scientific">Cognatilysobacter lacus</name>
    <dbReference type="NCBI Taxonomy" id="1643323"/>
    <lineage>
        <taxon>Bacteria</taxon>
        <taxon>Pseudomonadati</taxon>
        <taxon>Pseudomonadota</taxon>
        <taxon>Gammaproteobacteria</taxon>
        <taxon>Lysobacterales</taxon>
        <taxon>Lysobacteraceae</taxon>
        <taxon>Cognatilysobacter</taxon>
    </lineage>
</organism>
<evidence type="ECO:0000313" key="3">
    <source>
        <dbReference type="Proteomes" id="UP000323164"/>
    </source>
</evidence>
<sequence length="193" mass="21768">MDAPWLLPTLWALVPLAVFCIARSRLPLYILPLFAPLALLATLQSVRDGRAMPRLAWMAGWAVVMFALKLGSAHFPTHKNARDWAAEIRTRTQAPISEVLFVEDMARYGVHLHLGQNVQVEKFSIDPVADAKFNPEYDGSIATGLRRQQPDQLWVCRQENFADIAARVRAAGFEPQVLGTPYQGRVFFRTARR</sequence>
<proteinExistence type="predicted"/>
<reference evidence="2 3" key="1">
    <citation type="submission" date="2019-08" db="EMBL/GenBank/DDBJ databases">
        <title>Draft genome sequence of Lysobacter sp. UKS-15.</title>
        <authorList>
            <person name="Im W.-T."/>
        </authorList>
    </citation>
    <scope>NUCLEOTIDE SEQUENCE [LARGE SCALE GENOMIC DNA]</scope>
    <source>
        <strain evidence="2 3">UKS-15</strain>
    </source>
</reference>
<feature type="transmembrane region" description="Helical" evidence="1">
    <location>
        <begin position="29"/>
        <end position="46"/>
    </location>
</feature>
<keyword evidence="1" id="KW-1133">Transmembrane helix</keyword>
<comment type="caution">
    <text evidence="2">The sequence shown here is derived from an EMBL/GenBank/DDBJ whole genome shotgun (WGS) entry which is preliminary data.</text>
</comment>
<dbReference type="AlphaFoldDB" id="A0A5D8YJD6"/>
<feature type="transmembrane region" description="Helical" evidence="1">
    <location>
        <begin position="52"/>
        <end position="72"/>
    </location>
</feature>